<dbReference type="InterPro" id="IPR001590">
    <property type="entry name" value="Peptidase_M12B"/>
</dbReference>
<evidence type="ECO:0000313" key="4">
    <source>
        <dbReference type="Proteomes" id="UP001634394"/>
    </source>
</evidence>
<evidence type="ECO:0000259" key="2">
    <source>
        <dbReference type="PROSITE" id="PS50215"/>
    </source>
</evidence>
<accession>A0ABD3WNX8</accession>
<dbReference type="Proteomes" id="UP001634394">
    <property type="component" value="Unassembled WGS sequence"/>
</dbReference>
<name>A0ABD3WNX8_SINWO</name>
<keyword evidence="1" id="KW-0862">Zinc</keyword>
<feature type="domain" description="Peptidase M12B" evidence="2">
    <location>
        <begin position="212"/>
        <end position="441"/>
    </location>
</feature>
<dbReference type="PANTHER" id="PTHR11905">
    <property type="entry name" value="ADAM A DISINTEGRIN AND METALLOPROTEASE DOMAIN"/>
    <property type="match status" value="1"/>
</dbReference>
<dbReference type="EMBL" id="JBJQND010000006">
    <property type="protein sequence ID" value="KAL3875190.1"/>
    <property type="molecule type" value="Genomic_DNA"/>
</dbReference>
<gene>
    <name evidence="3" type="ORF">ACJMK2_038117</name>
</gene>
<dbReference type="PROSITE" id="PS50215">
    <property type="entry name" value="ADAM_MEPRO"/>
    <property type="match status" value="1"/>
</dbReference>
<feature type="binding site" evidence="1">
    <location>
        <position position="388"/>
    </location>
    <ligand>
        <name>Zn(2+)</name>
        <dbReference type="ChEBI" id="CHEBI:29105"/>
        <note>catalytic</note>
    </ligand>
</feature>
<dbReference type="InterPro" id="IPR024079">
    <property type="entry name" value="MetalloPept_cat_dom_sf"/>
</dbReference>
<dbReference type="Pfam" id="PF01421">
    <property type="entry name" value="Reprolysin"/>
    <property type="match status" value="1"/>
</dbReference>
<comment type="caution">
    <text evidence="1">Lacks conserved residue(s) required for the propagation of feature annotation.</text>
</comment>
<evidence type="ECO:0000256" key="1">
    <source>
        <dbReference type="PROSITE-ProRule" id="PRU00276"/>
    </source>
</evidence>
<keyword evidence="1" id="KW-0479">Metal-binding</keyword>
<dbReference type="SUPFAM" id="SSF55486">
    <property type="entry name" value="Metalloproteases ('zincins'), catalytic domain"/>
    <property type="match status" value="1"/>
</dbReference>
<dbReference type="AlphaFoldDB" id="A0ABD3WNX8"/>
<dbReference type="PANTHER" id="PTHR11905:SF159">
    <property type="entry name" value="ADAM METALLOPROTEASE"/>
    <property type="match status" value="1"/>
</dbReference>
<reference evidence="3 4" key="1">
    <citation type="submission" date="2024-11" db="EMBL/GenBank/DDBJ databases">
        <title>Chromosome-level genome assembly of the freshwater bivalve Anodonta woodiana.</title>
        <authorList>
            <person name="Chen X."/>
        </authorList>
    </citation>
    <scope>NUCLEOTIDE SEQUENCE [LARGE SCALE GENOMIC DNA]</scope>
    <source>
        <strain evidence="3">MN2024</strain>
        <tissue evidence="3">Gills</tissue>
    </source>
</reference>
<organism evidence="3 4">
    <name type="scientific">Sinanodonta woodiana</name>
    <name type="common">Chinese pond mussel</name>
    <name type="synonym">Anodonta woodiana</name>
    <dbReference type="NCBI Taxonomy" id="1069815"/>
    <lineage>
        <taxon>Eukaryota</taxon>
        <taxon>Metazoa</taxon>
        <taxon>Spiralia</taxon>
        <taxon>Lophotrochozoa</taxon>
        <taxon>Mollusca</taxon>
        <taxon>Bivalvia</taxon>
        <taxon>Autobranchia</taxon>
        <taxon>Heteroconchia</taxon>
        <taxon>Palaeoheterodonta</taxon>
        <taxon>Unionida</taxon>
        <taxon>Unionoidea</taxon>
        <taxon>Unionidae</taxon>
        <taxon>Unioninae</taxon>
        <taxon>Sinanodonta</taxon>
    </lineage>
</organism>
<dbReference type="Gene3D" id="3.40.390.10">
    <property type="entry name" value="Collagenase (Catalytic Domain)"/>
    <property type="match status" value="1"/>
</dbReference>
<evidence type="ECO:0000313" key="3">
    <source>
        <dbReference type="EMBL" id="KAL3875190.1"/>
    </source>
</evidence>
<dbReference type="GO" id="GO:0046872">
    <property type="term" value="F:metal ion binding"/>
    <property type="evidence" value="ECO:0007669"/>
    <property type="project" value="UniProtKB-KW"/>
</dbReference>
<sequence>MVWLTDVTRRLPTVKRESSDPSLPDNLTFQLRGGSRSLTLNLKRNHHINPNADVYFVRNLNDLESHLEKAINMENEDVAYYQDWQNGAFMTVRCVRRSDGQCNRVINGNVLIEERNYDLQPAKTDITSRGFLADVPYLGSLYILRDQRNVQRTLSVTLEDEATVSADKVEQEVKRRLRWNPEGERLSHIQDSMLPSRNGKPLYNRDNLKQVYYVELDVMLDSSVWDYYSSLWQTNRGPVQPDKVVKKLRQLFCHIINGVDLRYQGIDDPSIDISVTLRKFYILQKLEQFNHNRSKVESAPGTDRIDVSKYLKDLSIWTYRYAKRSDHVMLFTKYEIYGDDPDEDLNGLTNFDDICDRYYKTSIIQSRDYLFTTLTAAHELGHSLGAFHDGEDEATACKAEDFFLMSSMDPVFDVNSEYSRNPWVFSNCSLDAFKQLAHKNKTCLNNVGTPYDEEEWKTFMTLQPGQEYSYNEQWSASKYMSLHDVYRSDNTRMLAGIYQGGKRN</sequence>
<proteinExistence type="predicted"/>
<comment type="caution">
    <text evidence="3">The sequence shown here is derived from an EMBL/GenBank/DDBJ whole genome shotgun (WGS) entry which is preliminary data.</text>
</comment>
<feature type="binding site" evidence="1">
    <location>
        <position position="382"/>
    </location>
    <ligand>
        <name>Zn(2+)</name>
        <dbReference type="ChEBI" id="CHEBI:29105"/>
        <note>catalytic</note>
    </ligand>
</feature>
<feature type="binding site" evidence="1">
    <location>
        <position position="378"/>
    </location>
    <ligand>
        <name>Zn(2+)</name>
        <dbReference type="ChEBI" id="CHEBI:29105"/>
        <note>catalytic</note>
    </ligand>
</feature>
<protein>
    <recommendedName>
        <fullName evidence="2">Peptidase M12B domain-containing protein</fullName>
    </recommendedName>
</protein>
<feature type="active site" evidence="1">
    <location>
        <position position="379"/>
    </location>
</feature>
<keyword evidence="4" id="KW-1185">Reference proteome</keyword>